<evidence type="ECO:0000313" key="2">
    <source>
        <dbReference type="EMBL" id="KAI2647967.1"/>
    </source>
</evidence>
<dbReference type="SUPFAM" id="SSF56672">
    <property type="entry name" value="DNA/RNA polymerases"/>
    <property type="match status" value="1"/>
</dbReference>
<protein>
    <submittedName>
        <fullName evidence="2">Transposon Ty3-G Gag-Pol polyprotein</fullName>
    </submittedName>
</protein>
<dbReference type="InterPro" id="IPR043502">
    <property type="entry name" value="DNA/RNA_pol_sf"/>
</dbReference>
<feature type="region of interest" description="Disordered" evidence="1">
    <location>
        <begin position="1"/>
        <end position="38"/>
    </location>
</feature>
<reference evidence="2 3" key="1">
    <citation type="submission" date="2022-01" db="EMBL/GenBank/DDBJ databases">
        <title>A high-quality chromosome-level genome assembly of rohu carp, Labeo rohita.</title>
        <authorList>
            <person name="Arick M.A. II"/>
            <person name="Hsu C.-Y."/>
            <person name="Magbanua Z."/>
            <person name="Pechanova O."/>
            <person name="Grover C."/>
            <person name="Miller E."/>
            <person name="Thrash A."/>
            <person name="Ezzel L."/>
            <person name="Alam S."/>
            <person name="Benzie J."/>
            <person name="Hamilton M."/>
            <person name="Karsi A."/>
            <person name="Lawrence M.L."/>
            <person name="Peterson D.G."/>
        </authorList>
    </citation>
    <scope>NUCLEOTIDE SEQUENCE [LARGE SCALE GENOMIC DNA]</scope>
    <source>
        <strain evidence="3">BAU-BD-2019</strain>
        <tissue evidence="2">Blood</tissue>
    </source>
</reference>
<organism evidence="2 3">
    <name type="scientific">Labeo rohita</name>
    <name type="common">Indian major carp</name>
    <name type="synonym">Cyprinus rohita</name>
    <dbReference type="NCBI Taxonomy" id="84645"/>
    <lineage>
        <taxon>Eukaryota</taxon>
        <taxon>Metazoa</taxon>
        <taxon>Chordata</taxon>
        <taxon>Craniata</taxon>
        <taxon>Vertebrata</taxon>
        <taxon>Euteleostomi</taxon>
        <taxon>Actinopterygii</taxon>
        <taxon>Neopterygii</taxon>
        <taxon>Teleostei</taxon>
        <taxon>Ostariophysi</taxon>
        <taxon>Cypriniformes</taxon>
        <taxon>Cyprinidae</taxon>
        <taxon>Labeoninae</taxon>
        <taxon>Labeonini</taxon>
        <taxon>Labeo</taxon>
    </lineage>
</organism>
<name>A0ABQ8LDF2_LABRO</name>
<gene>
    <name evidence="2" type="ORF">H4Q32_027919</name>
</gene>
<dbReference type="Proteomes" id="UP000830375">
    <property type="component" value="Unassembled WGS sequence"/>
</dbReference>
<keyword evidence="3" id="KW-1185">Reference proteome</keyword>
<dbReference type="InterPro" id="IPR043128">
    <property type="entry name" value="Rev_trsase/Diguanyl_cyclase"/>
</dbReference>
<evidence type="ECO:0000256" key="1">
    <source>
        <dbReference type="SAM" id="MobiDB-lite"/>
    </source>
</evidence>
<dbReference type="EMBL" id="JACTAM010000059">
    <property type="protein sequence ID" value="KAI2647967.1"/>
    <property type="molecule type" value="Genomic_DNA"/>
</dbReference>
<dbReference type="Gene3D" id="3.10.10.10">
    <property type="entry name" value="HIV Type 1 Reverse Transcriptase, subunit A, domain 1"/>
    <property type="match status" value="1"/>
</dbReference>
<evidence type="ECO:0000313" key="3">
    <source>
        <dbReference type="Proteomes" id="UP000830375"/>
    </source>
</evidence>
<proteinExistence type="predicted"/>
<accession>A0ABQ8LDF2</accession>
<dbReference type="Gene3D" id="3.30.70.270">
    <property type="match status" value="1"/>
</dbReference>
<sequence length="391" mass="43283">MVLQGTAVSSERIKQHPPGNVAVLGGSRPPRRSLEQPDQLFPAGHPLQGADVAVLVTPEVSLERLIPLLDHLAAWIRLPNVSQWVLHTVERGYRIQFGSPPPLFNRDLPTLVGPEQALVMEQEVNTLLRKETIEVVPPLEESPGTTAGTLLFQRKMGIGCVLDLCQLNRAVMRLRFSMLTLKHPDQVSLSCQISGCIPPHVHPSSTQEVPEVRFGGKAYQNWVLPSGLALSPRTFIKYVDAALAPLRLQGIHILNHRLLLMLAHSEQMVVQHRNVVLAHMKELGLRLKRQENCGFSTTEDHLPGRGVGFDHDAGTSVSCLDRVDPHLHQENQNRPVTRCQTFPETVGSDGSCVQRNTFWPAVHETPAVVAQDQGVLPKGKSASHDQGRYCW</sequence>
<comment type="caution">
    <text evidence="2">The sequence shown here is derived from an EMBL/GenBank/DDBJ whole genome shotgun (WGS) entry which is preliminary data.</text>
</comment>